<evidence type="ECO:0000256" key="9">
    <source>
        <dbReference type="RuleBase" id="RU369079"/>
    </source>
</evidence>
<evidence type="ECO:0000259" key="10">
    <source>
        <dbReference type="Pfam" id="PF04290"/>
    </source>
</evidence>
<keyword evidence="7 9" id="KW-0472">Membrane</keyword>
<dbReference type="GO" id="GO:0005886">
    <property type="term" value="C:plasma membrane"/>
    <property type="evidence" value="ECO:0007669"/>
    <property type="project" value="UniProtKB-SubCell"/>
</dbReference>
<keyword evidence="12" id="KW-1185">Reference proteome</keyword>
<comment type="subcellular location">
    <subcellularLocation>
        <location evidence="1 9">Cell inner membrane</location>
        <topology evidence="1 9">Multi-pass membrane protein</topology>
    </subcellularLocation>
</comment>
<feature type="transmembrane region" description="Helical" evidence="9">
    <location>
        <begin position="46"/>
        <end position="70"/>
    </location>
</feature>
<keyword evidence="4 9" id="KW-0997">Cell inner membrane</keyword>
<protein>
    <recommendedName>
        <fullName evidence="9">TRAP transporter small permease protein</fullName>
    </recommendedName>
</protein>
<evidence type="ECO:0000256" key="2">
    <source>
        <dbReference type="ARBA" id="ARBA00022448"/>
    </source>
</evidence>
<gene>
    <name evidence="11" type="ORF">CKO21_12790</name>
</gene>
<proteinExistence type="inferred from homology"/>
<evidence type="ECO:0000256" key="7">
    <source>
        <dbReference type="ARBA" id="ARBA00023136"/>
    </source>
</evidence>
<dbReference type="PANTHER" id="PTHR35011:SF4">
    <property type="entry name" value="SLL1102 PROTEIN"/>
    <property type="match status" value="1"/>
</dbReference>
<dbReference type="EMBL" id="NRRE01000026">
    <property type="protein sequence ID" value="MBK1698117.1"/>
    <property type="molecule type" value="Genomic_DNA"/>
</dbReference>
<dbReference type="AlphaFoldDB" id="A0A934QK10"/>
<feature type="transmembrane region" description="Helical" evidence="9">
    <location>
        <begin position="21"/>
        <end position="40"/>
    </location>
</feature>
<feature type="transmembrane region" description="Helical" evidence="9">
    <location>
        <begin position="91"/>
        <end position="113"/>
    </location>
</feature>
<keyword evidence="6 9" id="KW-1133">Transmembrane helix</keyword>
<keyword evidence="2 9" id="KW-0813">Transport</keyword>
<dbReference type="InterPro" id="IPR007387">
    <property type="entry name" value="TRAP_DctQ"/>
</dbReference>
<dbReference type="RefSeq" id="WP_027288745.1">
    <property type="nucleotide sequence ID" value="NZ_NRRE01000026.1"/>
</dbReference>
<sequence length="170" mass="19542">MFEAMRFYIRWVERTNKIVGTITMYGIFAMLFVLGWSIAAKSLALPALWTLDISQFLMVSYFLLGGGYSLQQDGHVRMDLLWGTLPPRKQSWVDTLTVFCMIFYIIILLYGGLGSTMYSIEYGERGFSAWRPLMWPIKVTMCVGITLMLLQAFAMLFRDILRISGRETTA</sequence>
<name>A0A934QK10_9PROT</name>
<keyword evidence="3" id="KW-1003">Cell membrane</keyword>
<evidence type="ECO:0000256" key="1">
    <source>
        <dbReference type="ARBA" id="ARBA00004429"/>
    </source>
</evidence>
<reference evidence="11" key="1">
    <citation type="submission" date="2017-08" db="EMBL/GenBank/DDBJ databases">
        <authorList>
            <person name="Imhoff J.F."/>
            <person name="Rahn T."/>
            <person name="Kuenzel S."/>
            <person name="Neulinger S.C."/>
        </authorList>
    </citation>
    <scope>NUCLEOTIDE SEQUENCE</scope>
    <source>
        <strain evidence="11">DSM 9154</strain>
    </source>
</reference>
<evidence type="ECO:0000256" key="4">
    <source>
        <dbReference type="ARBA" id="ARBA00022519"/>
    </source>
</evidence>
<dbReference type="PANTHER" id="PTHR35011">
    <property type="entry name" value="2,3-DIKETO-L-GULONATE TRAP TRANSPORTER SMALL PERMEASE PROTEIN YIAM"/>
    <property type="match status" value="1"/>
</dbReference>
<evidence type="ECO:0000256" key="8">
    <source>
        <dbReference type="ARBA" id="ARBA00038436"/>
    </source>
</evidence>
<dbReference type="Pfam" id="PF04290">
    <property type="entry name" value="DctQ"/>
    <property type="match status" value="1"/>
</dbReference>
<dbReference type="InterPro" id="IPR055348">
    <property type="entry name" value="DctQ"/>
</dbReference>
<dbReference type="Proteomes" id="UP000778970">
    <property type="component" value="Unassembled WGS sequence"/>
</dbReference>
<evidence type="ECO:0000256" key="5">
    <source>
        <dbReference type="ARBA" id="ARBA00022692"/>
    </source>
</evidence>
<comment type="caution">
    <text evidence="11">The sequence shown here is derived from an EMBL/GenBank/DDBJ whole genome shotgun (WGS) entry which is preliminary data.</text>
</comment>
<comment type="subunit">
    <text evidence="9">The complex comprises the extracytoplasmic solute receptor protein and the two transmembrane proteins.</text>
</comment>
<accession>A0A934QK10</accession>
<organism evidence="11 12">
    <name type="scientific">Rhodovibrio salinarum</name>
    <dbReference type="NCBI Taxonomy" id="1087"/>
    <lineage>
        <taxon>Bacteria</taxon>
        <taxon>Pseudomonadati</taxon>
        <taxon>Pseudomonadota</taxon>
        <taxon>Alphaproteobacteria</taxon>
        <taxon>Rhodospirillales</taxon>
        <taxon>Rhodovibrionaceae</taxon>
        <taxon>Rhodovibrio</taxon>
    </lineage>
</organism>
<dbReference type="GO" id="GO:0022857">
    <property type="term" value="F:transmembrane transporter activity"/>
    <property type="evidence" value="ECO:0007669"/>
    <property type="project" value="UniProtKB-UniRule"/>
</dbReference>
<evidence type="ECO:0000313" key="11">
    <source>
        <dbReference type="EMBL" id="MBK1698117.1"/>
    </source>
</evidence>
<evidence type="ECO:0000313" key="12">
    <source>
        <dbReference type="Proteomes" id="UP000778970"/>
    </source>
</evidence>
<keyword evidence="5 9" id="KW-0812">Transmembrane</keyword>
<evidence type="ECO:0000256" key="6">
    <source>
        <dbReference type="ARBA" id="ARBA00022989"/>
    </source>
</evidence>
<comment type="function">
    <text evidence="9">Part of the tripartite ATP-independent periplasmic (TRAP) transport system.</text>
</comment>
<feature type="transmembrane region" description="Helical" evidence="9">
    <location>
        <begin position="133"/>
        <end position="157"/>
    </location>
</feature>
<evidence type="ECO:0000256" key="3">
    <source>
        <dbReference type="ARBA" id="ARBA00022475"/>
    </source>
</evidence>
<reference evidence="11" key="2">
    <citation type="journal article" date="2020" name="Microorganisms">
        <title>Osmotic Adaptation and Compatible Solute Biosynthesis of Phototrophic Bacteria as Revealed from Genome Analyses.</title>
        <authorList>
            <person name="Imhoff J.F."/>
            <person name="Rahn T."/>
            <person name="Kunzel S."/>
            <person name="Keller A."/>
            <person name="Neulinger S.C."/>
        </authorList>
    </citation>
    <scope>NUCLEOTIDE SEQUENCE</scope>
    <source>
        <strain evidence="11">DSM 9154</strain>
    </source>
</reference>
<feature type="domain" description="Tripartite ATP-independent periplasmic transporters DctQ component" evidence="10">
    <location>
        <begin position="32"/>
        <end position="160"/>
    </location>
</feature>
<comment type="similarity">
    <text evidence="8 9">Belongs to the TRAP transporter small permease family.</text>
</comment>